<dbReference type="InterPro" id="IPR002156">
    <property type="entry name" value="RNaseH_domain"/>
</dbReference>
<gene>
    <name evidence="2" type="ORF">J1N35_044604</name>
</gene>
<dbReference type="InterPro" id="IPR012337">
    <property type="entry name" value="RNaseH-like_sf"/>
</dbReference>
<dbReference type="EMBL" id="JAIQCV010000013">
    <property type="protein sequence ID" value="KAH1032430.1"/>
    <property type="molecule type" value="Genomic_DNA"/>
</dbReference>
<dbReference type="PANTHER" id="PTHR47074:SF61">
    <property type="entry name" value="RNASE H TYPE-1 DOMAIN-CONTAINING PROTEIN"/>
    <property type="match status" value="1"/>
</dbReference>
<proteinExistence type="predicted"/>
<dbReference type="PANTHER" id="PTHR47074">
    <property type="entry name" value="BNAC02G40300D PROTEIN"/>
    <property type="match status" value="1"/>
</dbReference>
<comment type="caution">
    <text evidence="2">The sequence shown here is derived from an EMBL/GenBank/DDBJ whole genome shotgun (WGS) entry which is preliminary data.</text>
</comment>
<reference evidence="2 3" key="1">
    <citation type="journal article" date="2021" name="Plant Biotechnol. J.">
        <title>Multi-omics assisted identification of the key and species-specific regulatory components of drought-tolerant mechanisms in Gossypium stocksii.</title>
        <authorList>
            <person name="Yu D."/>
            <person name="Ke L."/>
            <person name="Zhang D."/>
            <person name="Wu Y."/>
            <person name="Sun Y."/>
            <person name="Mei J."/>
            <person name="Sun J."/>
            <person name="Sun Y."/>
        </authorList>
    </citation>
    <scope>NUCLEOTIDE SEQUENCE [LARGE SCALE GENOMIC DNA]</scope>
    <source>
        <strain evidence="3">cv. E1</strain>
        <tissue evidence="2">Leaf</tissue>
    </source>
</reference>
<protein>
    <recommendedName>
        <fullName evidence="1">RNase H type-1 domain-containing protein</fullName>
    </recommendedName>
</protein>
<name>A0A9D3U9Q1_9ROSI</name>
<dbReference type="CDD" id="cd06222">
    <property type="entry name" value="RNase_H_like"/>
    <property type="match status" value="1"/>
</dbReference>
<dbReference type="InterPro" id="IPR044730">
    <property type="entry name" value="RNase_H-like_dom_plant"/>
</dbReference>
<dbReference type="InterPro" id="IPR052929">
    <property type="entry name" value="RNase_H-like_EbsB-rel"/>
</dbReference>
<evidence type="ECO:0000313" key="3">
    <source>
        <dbReference type="Proteomes" id="UP000828251"/>
    </source>
</evidence>
<dbReference type="AlphaFoldDB" id="A0A9D3U9Q1"/>
<evidence type="ECO:0000313" key="2">
    <source>
        <dbReference type="EMBL" id="KAH1032430.1"/>
    </source>
</evidence>
<dbReference type="Gene3D" id="3.30.420.10">
    <property type="entry name" value="Ribonuclease H-like superfamily/Ribonuclease H"/>
    <property type="match status" value="1"/>
</dbReference>
<feature type="domain" description="RNase H type-1" evidence="1">
    <location>
        <begin position="68"/>
        <end position="183"/>
    </location>
</feature>
<dbReference type="GO" id="GO:0004523">
    <property type="term" value="F:RNA-DNA hybrid ribonuclease activity"/>
    <property type="evidence" value="ECO:0007669"/>
    <property type="project" value="InterPro"/>
</dbReference>
<dbReference type="SUPFAM" id="SSF53098">
    <property type="entry name" value="Ribonuclease H-like"/>
    <property type="match status" value="1"/>
</dbReference>
<dbReference type="Pfam" id="PF13456">
    <property type="entry name" value="RVT_3"/>
    <property type="match status" value="1"/>
</dbReference>
<evidence type="ECO:0000259" key="1">
    <source>
        <dbReference type="Pfam" id="PF13456"/>
    </source>
</evidence>
<dbReference type="InterPro" id="IPR036397">
    <property type="entry name" value="RNaseH_sf"/>
</dbReference>
<accession>A0A9D3U9Q1</accession>
<dbReference type="Proteomes" id="UP000828251">
    <property type="component" value="Unassembled WGS sequence"/>
</dbReference>
<dbReference type="GO" id="GO:0003676">
    <property type="term" value="F:nucleic acid binding"/>
    <property type="evidence" value="ECO:0007669"/>
    <property type="project" value="InterPro"/>
</dbReference>
<organism evidence="2 3">
    <name type="scientific">Gossypium stocksii</name>
    <dbReference type="NCBI Taxonomy" id="47602"/>
    <lineage>
        <taxon>Eukaryota</taxon>
        <taxon>Viridiplantae</taxon>
        <taxon>Streptophyta</taxon>
        <taxon>Embryophyta</taxon>
        <taxon>Tracheophyta</taxon>
        <taxon>Spermatophyta</taxon>
        <taxon>Magnoliopsida</taxon>
        <taxon>eudicotyledons</taxon>
        <taxon>Gunneridae</taxon>
        <taxon>Pentapetalae</taxon>
        <taxon>rosids</taxon>
        <taxon>malvids</taxon>
        <taxon>Malvales</taxon>
        <taxon>Malvaceae</taxon>
        <taxon>Malvoideae</taxon>
        <taxon>Gossypium</taxon>
    </lineage>
</organism>
<keyword evidence="3" id="KW-1185">Reference proteome</keyword>
<dbReference type="OrthoDB" id="993362at2759"/>
<sequence>MTIPIWSIWYRRNKLVHEGAKLSLHKLLGFIRGCDQDLSLNQEKIHPSRSYLVNELWRPPDIGVTKLNFDAAFRIDSRVSTTTVIARDSIGEIIGAETYLFTDVCDACVAEARACERVLRFAIERDFRCITVKGDSLTAIKSIEKKEKDKSVLRPIIHQIRFLEECLDQVTYSFMPRSVNRLALTWRWKAGRDRFLVTR</sequence>